<gene>
    <name evidence="1" type="ORF">EZM97_26960</name>
</gene>
<dbReference type="EMBL" id="SJTG01000004">
    <property type="protein sequence ID" value="TCI08279.1"/>
    <property type="molecule type" value="Genomic_DNA"/>
</dbReference>
<keyword evidence="2" id="KW-1185">Reference proteome</keyword>
<evidence type="ECO:0000313" key="1">
    <source>
        <dbReference type="EMBL" id="TCI08279.1"/>
    </source>
</evidence>
<protein>
    <submittedName>
        <fullName evidence="1">Uncharacterized protein</fullName>
    </submittedName>
</protein>
<reference evidence="1 2" key="1">
    <citation type="submission" date="2019-02" db="EMBL/GenBank/DDBJ databases">
        <title>Dyella amyloliquefaciens sp. nov., isolated from forest soil.</title>
        <authorList>
            <person name="Gao Z.-H."/>
            <person name="Qiu L.-H."/>
        </authorList>
    </citation>
    <scope>NUCLEOTIDE SEQUENCE [LARGE SCALE GENOMIC DNA]</scope>
    <source>
        <strain evidence="1 2">KACC 12747</strain>
    </source>
</reference>
<comment type="caution">
    <text evidence="1">The sequence shown here is derived from an EMBL/GenBank/DDBJ whole genome shotgun (WGS) entry which is preliminary data.</text>
</comment>
<sequence>MASLFTGLLFMHGHITDPELARRLAGVESEAAPPVKPAAYRAVKPEAAPPVKPAAVAACKAAR</sequence>
<proteinExistence type="predicted"/>
<dbReference type="Proteomes" id="UP000291822">
    <property type="component" value="Unassembled WGS sequence"/>
</dbReference>
<accession>A0A4R0YIQ0</accession>
<name>A0A4R0YIQ0_9GAMM</name>
<evidence type="ECO:0000313" key="2">
    <source>
        <dbReference type="Proteomes" id="UP000291822"/>
    </source>
</evidence>
<dbReference type="AlphaFoldDB" id="A0A4R0YIQ0"/>
<organism evidence="1 2">
    <name type="scientific">Dyella soli</name>
    <dbReference type="NCBI Taxonomy" id="522319"/>
    <lineage>
        <taxon>Bacteria</taxon>
        <taxon>Pseudomonadati</taxon>
        <taxon>Pseudomonadota</taxon>
        <taxon>Gammaproteobacteria</taxon>
        <taxon>Lysobacterales</taxon>
        <taxon>Rhodanobacteraceae</taxon>
        <taxon>Dyella</taxon>
    </lineage>
</organism>